<reference evidence="1" key="2">
    <citation type="journal article" date="2023" name="Science">
        <title>Genomic signatures of disease resistance in endangered staghorn corals.</title>
        <authorList>
            <person name="Vollmer S.V."/>
            <person name="Selwyn J.D."/>
            <person name="Despard B.A."/>
            <person name="Roesel C.L."/>
        </authorList>
    </citation>
    <scope>NUCLEOTIDE SEQUENCE</scope>
    <source>
        <strain evidence="1">K2</strain>
    </source>
</reference>
<dbReference type="AlphaFoldDB" id="A0AAD9V7A9"/>
<keyword evidence="2" id="KW-1185">Reference proteome</keyword>
<accession>A0AAD9V7A9</accession>
<gene>
    <name evidence="1" type="ORF">P5673_013067</name>
</gene>
<evidence type="ECO:0000313" key="1">
    <source>
        <dbReference type="EMBL" id="KAK2563375.1"/>
    </source>
</evidence>
<organism evidence="1 2">
    <name type="scientific">Acropora cervicornis</name>
    <name type="common">Staghorn coral</name>
    <dbReference type="NCBI Taxonomy" id="6130"/>
    <lineage>
        <taxon>Eukaryota</taxon>
        <taxon>Metazoa</taxon>
        <taxon>Cnidaria</taxon>
        <taxon>Anthozoa</taxon>
        <taxon>Hexacorallia</taxon>
        <taxon>Scleractinia</taxon>
        <taxon>Astrocoeniina</taxon>
        <taxon>Acroporidae</taxon>
        <taxon>Acropora</taxon>
    </lineage>
</organism>
<reference evidence="1" key="1">
    <citation type="journal article" date="2023" name="G3 (Bethesda)">
        <title>Whole genome assembly and annotation of the endangered Caribbean coral Acropora cervicornis.</title>
        <authorList>
            <person name="Selwyn J.D."/>
            <person name="Vollmer S.V."/>
        </authorList>
    </citation>
    <scope>NUCLEOTIDE SEQUENCE</scope>
    <source>
        <strain evidence="1">K2</strain>
    </source>
</reference>
<dbReference type="EMBL" id="JARQWQ010000025">
    <property type="protein sequence ID" value="KAK2563375.1"/>
    <property type="molecule type" value="Genomic_DNA"/>
</dbReference>
<name>A0AAD9V7A9_ACRCE</name>
<sequence length="65" mass="7286">MRIFIKSNFWHPQRSRIRLSGRDNGIACSQAEEMMGERYGKVKISLPPYLSGGPVVGAGTFINLF</sequence>
<comment type="caution">
    <text evidence="1">The sequence shown here is derived from an EMBL/GenBank/DDBJ whole genome shotgun (WGS) entry which is preliminary data.</text>
</comment>
<evidence type="ECO:0000313" key="2">
    <source>
        <dbReference type="Proteomes" id="UP001249851"/>
    </source>
</evidence>
<dbReference type="Proteomes" id="UP001249851">
    <property type="component" value="Unassembled WGS sequence"/>
</dbReference>
<protein>
    <submittedName>
        <fullName evidence="1">Uncharacterized protein</fullName>
    </submittedName>
</protein>
<proteinExistence type="predicted"/>